<reference evidence="1" key="1">
    <citation type="submission" date="2021-12" db="EMBL/GenBank/DDBJ databases">
        <title>Prjna785345.</title>
        <authorList>
            <person name="Rujirawat T."/>
            <person name="Krajaejun T."/>
        </authorList>
    </citation>
    <scope>NUCLEOTIDE SEQUENCE</scope>
    <source>
        <strain evidence="1">Pi057C3</strain>
    </source>
</reference>
<organism evidence="1 2">
    <name type="scientific">Pythium insidiosum</name>
    <name type="common">Pythiosis disease agent</name>
    <dbReference type="NCBI Taxonomy" id="114742"/>
    <lineage>
        <taxon>Eukaryota</taxon>
        <taxon>Sar</taxon>
        <taxon>Stramenopiles</taxon>
        <taxon>Oomycota</taxon>
        <taxon>Peronosporomycetes</taxon>
        <taxon>Pythiales</taxon>
        <taxon>Pythiaceae</taxon>
        <taxon>Pythium</taxon>
    </lineage>
</organism>
<dbReference type="Proteomes" id="UP001209570">
    <property type="component" value="Unassembled WGS sequence"/>
</dbReference>
<name>A0AAD5LJE3_PYTIN</name>
<sequence length="207" mass="22692">MIDSLGSAAERSGQRWLLQQKNASEQADDMVVLRSMASTELSTVAARRGLRHQLLTVQHLSRLKRWSVALQLAEMDDAELAFSPPSEITGDVESALARVLQALSRERRCFDVVYAAGQQVPDVHGVVFDVSDVAVNASEALAFSSTAPSRVTVRVVVYAIASEPSAFHVRCSGAMSEGHHAKELCHVLEHDESFSIDKLISVLWHRT</sequence>
<comment type="caution">
    <text evidence="1">The sequence shown here is derived from an EMBL/GenBank/DDBJ whole genome shotgun (WGS) entry which is preliminary data.</text>
</comment>
<dbReference type="EMBL" id="JAKCXM010000083">
    <property type="protein sequence ID" value="KAJ0403379.1"/>
    <property type="molecule type" value="Genomic_DNA"/>
</dbReference>
<evidence type="ECO:0000313" key="2">
    <source>
        <dbReference type="Proteomes" id="UP001209570"/>
    </source>
</evidence>
<accession>A0AAD5LJE3</accession>
<evidence type="ECO:0000313" key="1">
    <source>
        <dbReference type="EMBL" id="KAJ0403379.1"/>
    </source>
</evidence>
<protein>
    <submittedName>
        <fullName evidence="1">Uncharacterized protein</fullName>
    </submittedName>
</protein>
<keyword evidence="2" id="KW-1185">Reference proteome</keyword>
<dbReference type="AlphaFoldDB" id="A0AAD5LJE3"/>
<proteinExistence type="predicted"/>
<gene>
    <name evidence="1" type="ORF">P43SY_007130</name>
</gene>